<evidence type="ECO:0000313" key="3">
    <source>
        <dbReference type="Proteomes" id="UP000562124"/>
    </source>
</evidence>
<dbReference type="GO" id="GO:0016020">
    <property type="term" value="C:membrane"/>
    <property type="evidence" value="ECO:0007669"/>
    <property type="project" value="InterPro"/>
</dbReference>
<gene>
    <name evidence="2" type="ORF">HIR71_14545</name>
</gene>
<feature type="region of interest" description="Disordered" evidence="1">
    <location>
        <begin position="303"/>
        <end position="349"/>
    </location>
</feature>
<dbReference type="GO" id="GO:0055070">
    <property type="term" value="P:copper ion homeostasis"/>
    <property type="evidence" value="ECO:0007669"/>
    <property type="project" value="InterPro"/>
</dbReference>
<dbReference type="EMBL" id="JABCJJ010000034">
    <property type="protein sequence ID" value="NMR21419.1"/>
    <property type="molecule type" value="Genomic_DNA"/>
</dbReference>
<dbReference type="AlphaFoldDB" id="A0A7Y0QIZ9"/>
<organism evidence="2 3">
    <name type="scientific">Cellulomonas fimi</name>
    <dbReference type="NCBI Taxonomy" id="1708"/>
    <lineage>
        <taxon>Bacteria</taxon>
        <taxon>Bacillati</taxon>
        <taxon>Actinomycetota</taxon>
        <taxon>Actinomycetes</taxon>
        <taxon>Micrococcales</taxon>
        <taxon>Cellulomonadaceae</taxon>
        <taxon>Cellulomonas</taxon>
    </lineage>
</organism>
<dbReference type="InterPro" id="IPR021522">
    <property type="entry name" value="MctB"/>
</dbReference>
<name>A0A7Y0QIZ9_CELFI</name>
<accession>A0A7Y0QIZ9</accession>
<dbReference type="Proteomes" id="UP000562124">
    <property type="component" value="Unassembled WGS sequence"/>
</dbReference>
<protein>
    <submittedName>
        <fullName evidence="2">Copper transporter</fullName>
    </submittedName>
</protein>
<comment type="caution">
    <text evidence="2">The sequence shown here is derived from an EMBL/GenBank/DDBJ whole genome shotgun (WGS) entry which is preliminary data.</text>
</comment>
<keyword evidence="3" id="KW-1185">Reference proteome</keyword>
<dbReference type="RefSeq" id="WP_169325788.1">
    <property type="nucleotide sequence ID" value="NZ_JABCJJ010000034.1"/>
</dbReference>
<proteinExistence type="predicted"/>
<dbReference type="Pfam" id="PF11382">
    <property type="entry name" value="MctB"/>
    <property type="match status" value="1"/>
</dbReference>
<evidence type="ECO:0000313" key="2">
    <source>
        <dbReference type="EMBL" id="NMR21419.1"/>
    </source>
</evidence>
<sequence>MIDFRYHIVSLISVFLALAVGIALGAGPLKETVGDTLTGQVEQLREDRDGLRTALEEAQRSEAAQRSYLEAAAPQLVEGTLQGRRVAVVMLGPLEADVLSGVVGQLESAGASVSARVTVTEGWTDPSLRSFRQALSGNLATYLDPQPSEQAGVEVDLAEALAQGLTGADPAAPNELSEQASLLLQLLASDESELITVEDAISAPADAIVVLAATADTERSETPAPVEDVVAAHVAIASAAQARSDGAVVAGGARTPGGLVETILGDGDLADSLSTVSRVDQLTGQVSVPLALNARIAGPAGHFGVGDGETPVPVPSTLPPVDRTPTLPPVEPAAAQVGPTDPADDEAAG</sequence>
<reference evidence="2 3" key="1">
    <citation type="submission" date="2020-04" db="EMBL/GenBank/DDBJ databases">
        <title>Sequencing and Assembly of C. fimi.</title>
        <authorList>
            <person name="Ramsey A.R."/>
        </authorList>
    </citation>
    <scope>NUCLEOTIDE SEQUENCE [LARGE SCALE GENOMIC DNA]</scope>
    <source>
        <strain evidence="2 3">SB</strain>
    </source>
</reference>
<evidence type="ECO:0000256" key="1">
    <source>
        <dbReference type="SAM" id="MobiDB-lite"/>
    </source>
</evidence>